<evidence type="ECO:0000259" key="1">
    <source>
        <dbReference type="Pfam" id="PF17919"/>
    </source>
</evidence>
<evidence type="ECO:0000313" key="2">
    <source>
        <dbReference type="EMBL" id="KAL3512339.1"/>
    </source>
</evidence>
<feature type="domain" description="Reverse transcriptase/retrotransposon-derived protein RNase H-like" evidence="1">
    <location>
        <begin position="2"/>
        <end position="61"/>
    </location>
</feature>
<dbReference type="PANTHER" id="PTHR34072">
    <property type="entry name" value="ENZYMATIC POLYPROTEIN-RELATED"/>
    <property type="match status" value="1"/>
</dbReference>
<dbReference type="Proteomes" id="UP001630127">
    <property type="component" value="Unassembled WGS sequence"/>
</dbReference>
<gene>
    <name evidence="2" type="ORF">ACH5RR_025056</name>
</gene>
<dbReference type="AlphaFoldDB" id="A0ABD2YYJ0"/>
<protein>
    <recommendedName>
        <fullName evidence="1">Reverse transcriptase/retrotransposon-derived protein RNase H-like domain-containing protein</fullName>
    </recommendedName>
</protein>
<dbReference type="Pfam" id="PF17919">
    <property type="entry name" value="RT_RNaseH_2"/>
    <property type="match status" value="1"/>
</dbReference>
<organism evidence="2 3">
    <name type="scientific">Cinchona calisaya</name>
    <dbReference type="NCBI Taxonomy" id="153742"/>
    <lineage>
        <taxon>Eukaryota</taxon>
        <taxon>Viridiplantae</taxon>
        <taxon>Streptophyta</taxon>
        <taxon>Embryophyta</taxon>
        <taxon>Tracheophyta</taxon>
        <taxon>Spermatophyta</taxon>
        <taxon>Magnoliopsida</taxon>
        <taxon>eudicotyledons</taxon>
        <taxon>Gunneridae</taxon>
        <taxon>Pentapetalae</taxon>
        <taxon>asterids</taxon>
        <taxon>lamiids</taxon>
        <taxon>Gentianales</taxon>
        <taxon>Rubiaceae</taxon>
        <taxon>Cinchonoideae</taxon>
        <taxon>Cinchoneae</taxon>
        <taxon>Cinchona</taxon>
    </lineage>
</organism>
<dbReference type="EMBL" id="JBJUIK010000011">
    <property type="protein sequence ID" value="KAL3512339.1"/>
    <property type="molecule type" value="Genomic_DNA"/>
</dbReference>
<accession>A0ABD2YYJ0</accession>
<dbReference type="PANTHER" id="PTHR34072:SF55">
    <property type="entry name" value="DNA_RNA POLYMERASES SUPERFAMILY PROTEIN"/>
    <property type="match status" value="1"/>
</dbReference>
<dbReference type="InterPro" id="IPR041577">
    <property type="entry name" value="RT_RNaseH_2"/>
</dbReference>
<keyword evidence="3" id="KW-1185">Reference proteome</keyword>
<dbReference type="SUPFAM" id="SSF56672">
    <property type="entry name" value="DNA/RNA polymerases"/>
    <property type="match status" value="1"/>
</dbReference>
<sequence length="146" mass="16218">MSTAPMLRLPNFSLPFVIEAEACASGMGAVLMQDGHLIAYLSRSFSPKNLALSVYEKELMPAWLQEIVESYVEDEECQTLMAALALDPQNQPDYSHVGRVLKYKENIVVGKGARAKNKVVKNLHDSTIGGHSGQNNCWQKVKSIFY</sequence>
<name>A0ABD2YYJ0_9GENT</name>
<comment type="caution">
    <text evidence="2">The sequence shown here is derived from an EMBL/GenBank/DDBJ whole genome shotgun (WGS) entry which is preliminary data.</text>
</comment>
<proteinExistence type="predicted"/>
<evidence type="ECO:0000313" key="3">
    <source>
        <dbReference type="Proteomes" id="UP001630127"/>
    </source>
</evidence>
<reference evidence="2 3" key="1">
    <citation type="submission" date="2024-11" db="EMBL/GenBank/DDBJ databases">
        <title>A near-complete genome assembly of Cinchona calisaya.</title>
        <authorList>
            <person name="Lian D.C."/>
            <person name="Zhao X.W."/>
            <person name="Wei L."/>
        </authorList>
    </citation>
    <scope>NUCLEOTIDE SEQUENCE [LARGE SCALE GENOMIC DNA]</scope>
    <source>
        <tissue evidence="2">Nenye</tissue>
    </source>
</reference>
<dbReference type="InterPro" id="IPR043502">
    <property type="entry name" value="DNA/RNA_pol_sf"/>
</dbReference>